<dbReference type="EMBL" id="JAACJM010000027">
    <property type="protein sequence ID" value="KAF5365413.1"/>
    <property type="molecule type" value="Genomic_DNA"/>
</dbReference>
<organism evidence="1 2">
    <name type="scientific">Tetrapyrgos nigripes</name>
    <dbReference type="NCBI Taxonomy" id="182062"/>
    <lineage>
        <taxon>Eukaryota</taxon>
        <taxon>Fungi</taxon>
        <taxon>Dikarya</taxon>
        <taxon>Basidiomycota</taxon>
        <taxon>Agaricomycotina</taxon>
        <taxon>Agaricomycetes</taxon>
        <taxon>Agaricomycetidae</taxon>
        <taxon>Agaricales</taxon>
        <taxon>Marasmiineae</taxon>
        <taxon>Marasmiaceae</taxon>
        <taxon>Tetrapyrgos</taxon>
    </lineage>
</organism>
<sequence>MSMIQDAISLRYFTIILGLYCWKQSPRLTVKWQVGKRTGSWGQKELWVQIDRCCRRCRPSDGRTDQGTNATFIRGLIGSGRDSQDPIVLTLGIAGIYVGSGLYQTFFSEDVTPALWNFAGPVNRTVSESLSSGYIFIAPRGPYMSLFYPHPVTDLSCPSIFIAPRVAPPSYLTLFLYLPFPHLSCIPFPSSYYSFSLPPHLPHCPPIDTTGSNTNIPGARIFALIWGGEWISEAGIGNEWISLLNGSYDVVGNLTADFEEDGADFHELGLE</sequence>
<reference evidence="1 2" key="1">
    <citation type="journal article" date="2020" name="ISME J.">
        <title>Uncovering the hidden diversity of litter-decomposition mechanisms in mushroom-forming fungi.</title>
        <authorList>
            <person name="Floudas D."/>
            <person name="Bentzer J."/>
            <person name="Ahren D."/>
            <person name="Johansson T."/>
            <person name="Persson P."/>
            <person name="Tunlid A."/>
        </authorList>
    </citation>
    <scope>NUCLEOTIDE SEQUENCE [LARGE SCALE GENOMIC DNA]</scope>
    <source>
        <strain evidence="1 2">CBS 291.85</strain>
    </source>
</reference>
<gene>
    <name evidence="1" type="ORF">D9758_010812</name>
</gene>
<accession>A0A8H5GI36</accession>
<dbReference type="OrthoDB" id="5427350at2759"/>
<name>A0A8H5GI36_9AGAR</name>
<proteinExistence type="predicted"/>
<evidence type="ECO:0000313" key="1">
    <source>
        <dbReference type="EMBL" id="KAF5365413.1"/>
    </source>
</evidence>
<comment type="caution">
    <text evidence="1">The sequence shown here is derived from an EMBL/GenBank/DDBJ whole genome shotgun (WGS) entry which is preliminary data.</text>
</comment>
<dbReference type="Proteomes" id="UP000559256">
    <property type="component" value="Unassembled WGS sequence"/>
</dbReference>
<evidence type="ECO:0000313" key="2">
    <source>
        <dbReference type="Proteomes" id="UP000559256"/>
    </source>
</evidence>
<dbReference type="AlphaFoldDB" id="A0A8H5GI36"/>
<keyword evidence="2" id="KW-1185">Reference proteome</keyword>
<protein>
    <submittedName>
        <fullName evidence="1">Uncharacterized protein</fullName>
    </submittedName>
</protein>